<evidence type="ECO:0000313" key="2">
    <source>
        <dbReference type="EMBL" id="MDO1445635.1"/>
    </source>
</evidence>
<dbReference type="SUPFAM" id="SSF53098">
    <property type="entry name" value="Ribonuclease H-like"/>
    <property type="match status" value="1"/>
</dbReference>
<dbReference type="InterPro" id="IPR002559">
    <property type="entry name" value="Transposase_11"/>
</dbReference>
<comment type="caution">
    <text evidence="2">The sequence shown here is derived from an EMBL/GenBank/DDBJ whole genome shotgun (WGS) entry which is preliminary data.</text>
</comment>
<organism evidence="2 3">
    <name type="scientific">Rhodocytophaga aerolata</name>
    <dbReference type="NCBI Taxonomy" id="455078"/>
    <lineage>
        <taxon>Bacteria</taxon>
        <taxon>Pseudomonadati</taxon>
        <taxon>Bacteroidota</taxon>
        <taxon>Cytophagia</taxon>
        <taxon>Cytophagales</taxon>
        <taxon>Rhodocytophagaceae</taxon>
        <taxon>Rhodocytophaga</taxon>
    </lineage>
</organism>
<sequence length="325" mass="37245">MQVEEYIAYLLSSPRNSSCVQAGDVLQVSHDEVNRFLLSGEYQGEDLFKAVASSIELTGGTLTVDDTVLDKPYTELSSTEVVGYFWSGKHHKAVKGINLIVLLYTTVSGYSVPVNFRVYRSSEGKTKNDYFQAMLQQVWQWGLRPAWITADSWYSSLENLKFLRNLEVNFMVGLEKNRIISTQPSLYEQVGQVAIPQEGLYTHLKGFDFITVFRTVCQEGDERHYALYESGHDRALPGLPARAEFEALRLRHWQVEAFFRCIKQCCQAEKFFVRNTTAIHTHLFCVMRAFQKLAALTLNNLIDSMYALHKMIFLQAQRLFIANFA</sequence>
<feature type="domain" description="Transposase IS4-like" evidence="1">
    <location>
        <begin position="64"/>
        <end position="286"/>
    </location>
</feature>
<evidence type="ECO:0000313" key="3">
    <source>
        <dbReference type="Proteomes" id="UP001168528"/>
    </source>
</evidence>
<keyword evidence="3" id="KW-1185">Reference proteome</keyword>
<evidence type="ECO:0000259" key="1">
    <source>
        <dbReference type="Pfam" id="PF01609"/>
    </source>
</evidence>
<name>A0ABT8R0L7_9BACT</name>
<dbReference type="InterPro" id="IPR012337">
    <property type="entry name" value="RNaseH-like_sf"/>
</dbReference>
<dbReference type="RefSeq" id="WP_302036437.1">
    <property type="nucleotide sequence ID" value="NZ_JAUKPO010000002.1"/>
</dbReference>
<reference evidence="2" key="1">
    <citation type="submission" date="2023-07" db="EMBL/GenBank/DDBJ databases">
        <title>The genome sequence of Rhodocytophaga aerolata KACC 12507.</title>
        <authorList>
            <person name="Zhang X."/>
        </authorList>
    </citation>
    <scope>NUCLEOTIDE SEQUENCE</scope>
    <source>
        <strain evidence="2">KACC 12507</strain>
    </source>
</reference>
<dbReference type="EMBL" id="JAUKPO010000002">
    <property type="protein sequence ID" value="MDO1445635.1"/>
    <property type="molecule type" value="Genomic_DNA"/>
</dbReference>
<gene>
    <name evidence="2" type="ORF">Q0590_05210</name>
</gene>
<protein>
    <submittedName>
        <fullName evidence="2">Transposase</fullName>
    </submittedName>
</protein>
<dbReference type="Pfam" id="PF01609">
    <property type="entry name" value="DDE_Tnp_1"/>
    <property type="match status" value="1"/>
</dbReference>
<proteinExistence type="predicted"/>
<accession>A0ABT8R0L7</accession>
<dbReference type="Proteomes" id="UP001168528">
    <property type="component" value="Unassembled WGS sequence"/>
</dbReference>